<protein>
    <submittedName>
        <fullName evidence="4">PaaI family thioesterase</fullName>
        <ecNumber evidence="4">3.1.2.-</ecNumber>
    </submittedName>
</protein>
<dbReference type="Pfam" id="PF03061">
    <property type="entry name" value="4HBT"/>
    <property type="match status" value="1"/>
</dbReference>
<evidence type="ECO:0000259" key="3">
    <source>
        <dbReference type="Pfam" id="PF03061"/>
    </source>
</evidence>
<dbReference type="EC" id="3.1.2.-" evidence="4"/>
<dbReference type="PANTHER" id="PTHR42856">
    <property type="entry name" value="ACYL-COENZYME A THIOESTERASE PAAI"/>
    <property type="match status" value="1"/>
</dbReference>
<dbReference type="GO" id="GO:0016787">
    <property type="term" value="F:hydrolase activity"/>
    <property type="evidence" value="ECO:0007669"/>
    <property type="project" value="UniProtKB-KW"/>
</dbReference>
<comment type="caution">
    <text evidence="4">The sequence shown here is derived from an EMBL/GenBank/DDBJ whole genome shotgun (WGS) entry which is preliminary data.</text>
</comment>
<feature type="domain" description="Thioesterase" evidence="3">
    <location>
        <begin position="48"/>
        <end position="120"/>
    </location>
</feature>
<accession>A0ABT8ASJ3</accession>
<evidence type="ECO:0000313" key="4">
    <source>
        <dbReference type="EMBL" id="MDN3572715.1"/>
    </source>
</evidence>
<evidence type="ECO:0000313" key="5">
    <source>
        <dbReference type="Proteomes" id="UP001244297"/>
    </source>
</evidence>
<dbReference type="PANTHER" id="PTHR42856:SF1">
    <property type="entry name" value="ACYL-COENZYME A THIOESTERASE PAAI"/>
    <property type="match status" value="1"/>
</dbReference>
<dbReference type="InterPro" id="IPR029069">
    <property type="entry name" value="HotDog_dom_sf"/>
</dbReference>
<dbReference type="InterPro" id="IPR052723">
    <property type="entry name" value="Acyl-CoA_thioesterase_PaaI"/>
</dbReference>
<dbReference type="CDD" id="cd03443">
    <property type="entry name" value="PaaI_thioesterase"/>
    <property type="match status" value="1"/>
</dbReference>
<proteinExistence type="predicted"/>
<name>A0ABT8ASJ3_9HYPH</name>
<feature type="compositionally biased region" description="Low complexity" evidence="2">
    <location>
        <begin position="139"/>
        <end position="152"/>
    </location>
</feature>
<gene>
    <name evidence="4" type="ORF">QWZ18_19040</name>
</gene>
<dbReference type="InterPro" id="IPR006683">
    <property type="entry name" value="Thioestr_dom"/>
</dbReference>
<feature type="region of interest" description="Disordered" evidence="2">
    <location>
        <begin position="137"/>
        <end position="163"/>
    </location>
</feature>
<sequence length="163" mass="16935">MDEQTEPGTIFGAHIPFVNFCGIEALDVREGRTRLRLALRPEHANNLGIAHGGVLCTLLDVALGTAARLGAGRPVVTLDMQTRFLAPGRGILSAEGRVTRAGRSVIFCEAEIRGADGALVATATGLLKPVGERPAALGDELAAPGDEPAAPGDDARPRPVQVD</sequence>
<keyword evidence="1 4" id="KW-0378">Hydrolase</keyword>
<dbReference type="SUPFAM" id="SSF54637">
    <property type="entry name" value="Thioesterase/thiol ester dehydrase-isomerase"/>
    <property type="match status" value="1"/>
</dbReference>
<dbReference type="NCBIfam" id="TIGR00369">
    <property type="entry name" value="unchar_dom_1"/>
    <property type="match status" value="1"/>
</dbReference>
<reference evidence="5" key="1">
    <citation type="journal article" date="2019" name="Int. J. Syst. Evol. Microbiol.">
        <title>The Global Catalogue of Microorganisms (GCM) 10K type strain sequencing project: providing services to taxonomists for standard genome sequencing and annotation.</title>
        <authorList>
            <consortium name="The Broad Institute Genomics Platform"/>
            <consortium name="The Broad Institute Genome Sequencing Center for Infectious Disease"/>
            <person name="Wu L."/>
            <person name="Ma J."/>
        </authorList>
    </citation>
    <scope>NUCLEOTIDE SEQUENCE [LARGE SCALE GENOMIC DNA]</scope>
    <source>
        <strain evidence="5">CECT 7806</strain>
    </source>
</reference>
<organism evidence="4 5">
    <name type="scientific">Methylobacterium longum</name>
    <dbReference type="NCBI Taxonomy" id="767694"/>
    <lineage>
        <taxon>Bacteria</taxon>
        <taxon>Pseudomonadati</taxon>
        <taxon>Pseudomonadota</taxon>
        <taxon>Alphaproteobacteria</taxon>
        <taxon>Hyphomicrobiales</taxon>
        <taxon>Methylobacteriaceae</taxon>
        <taxon>Methylobacterium</taxon>
    </lineage>
</organism>
<keyword evidence="5" id="KW-1185">Reference proteome</keyword>
<dbReference type="RefSeq" id="WP_238285978.1">
    <property type="nucleotide sequence ID" value="NZ_BPQS01000004.1"/>
</dbReference>
<evidence type="ECO:0000256" key="1">
    <source>
        <dbReference type="ARBA" id="ARBA00022801"/>
    </source>
</evidence>
<dbReference type="Proteomes" id="UP001244297">
    <property type="component" value="Unassembled WGS sequence"/>
</dbReference>
<dbReference type="InterPro" id="IPR003736">
    <property type="entry name" value="PAAI_dom"/>
</dbReference>
<evidence type="ECO:0000256" key="2">
    <source>
        <dbReference type="SAM" id="MobiDB-lite"/>
    </source>
</evidence>
<dbReference type="EMBL" id="JAUFPT010000062">
    <property type="protein sequence ID" value="MDN3572715.1"/>
    <property type="molecule type" value="Genomic_DNA"/>
</dbReference>
<dbReference type="Gene3D" id="3.10.129.10">
    <property type="entry name" value="Hotdog Thioesterase"/>
    <property type="match status" value="1"/>
</dbReference>